<reference evidence="2" key="1">
    <citation type="submission" date="2014-11" db="EMBL/GenBank/DDBJ databases">
        <authorList>
            <person name="Amaro Gonzalez C."/>
        </authorList>
    </citation>
    <scope>NUCLEOTIDE SEQUENCE</scope>
</reference>
<name>A0A0E9XW17_ANGAN</name>
<sequence length="52" mass="6183">MVPNLSLLVAILPLYQLYCDNDKIKGMCGQQTYWHQRQTSYKSFRLNVFFLP</sequence>
<feature type="signal peptide" evidence="1">
    <location>
        <begin position="1"/>
        <end position="19"/>
    </location>
</feature>
<dbReference type="AlphaFoldDB" id="A0A0E9XW17"/>
<dbReference type="EMBL" id="GBXM01001665">
    <property type="protein sequence ID" value="JAI06913.1"/>
    <property type="molecule type" value="Transcribed_RNA"/>
</dbReference>
<proteinExistence type="predicted"/>
<evidence type="ECO:0000256" key="1">
    <source>
        <dbReference type="SAM" id="SignalP"/>
    </source>
</evidence>
<protein>
    <submittedName>
        <fullName evidence="2">Uncharacterized protein</fullName>
    </submittedName>
</protein>
<organism evidence="2">
    <name type="scientific">Anguilla anguilla</name>
    <name type="common">European freshwater eel</name>
    <name type="synonym">Muraena anguilla</name>
    <dbReference type="NCBI Taxonomy" id="7936"/>
    <lineage>
        <taxon>Eukaryota</taxon>
        <taxon>Metazoa</taxon>
        <taxon>Chordata</taxon>
        <taxon>Craniata</taxon>
        <taxon>Vertebrata</taxon>
        <taxon>Euteleostomi</taxon>
        <taxon>Actinopterygii</taxon>
        <taxon>Neopterygii</taxon>
        <taxon>Teleostei</taxon>
        <taxon>Anguilliformes</taxon>
        <taxon>Anguillidae</taxon>
        <taxon>Anguilla</taxon>
    </lineage>
</organism>
<reference evidence="2" key="2">
    <citation type="journal article" date="2015" name="Fish Shellfish Immunol.">
        <title>Early steps in the European eel (Anguilla anguilla)-Vibrio vulnificus interaction in the gills: Role of the RtxA13 toxin.</title>
        <authorList>
            <person name="Callol A."/>
            <person name="Pajuelo D."/>
            <person name="Ebbesson L."/>
            <person name="Teles M."/>
            <person name="MacKenzie S."/>
            <person name="Amaro C."/>
        </authorList>
    </citation>
    <scope>NUCLEOTIDE SEQUENCE</scope>
</reference>
<evidence type="ECO:0000313" key="2">
    <source>
        <dbReference type="EMBL" id="JAI06913.1"/>
    </source>
</evidence>
<feature type="chain" id="PRO_5002435236" evidence="1">
    <location>
        <begin position="20"/>
        <end position="52"/>
    </location>
</feature>
<accession>A0A0E9XW17</accession>
<keyword evidence="1" id="KW-0732">Signal</keyword>